<dbReference type="InterPro" id="IPR011251">
    <property type="entry name" value="Luciferase-like_dom"/>
</dbReference>
<protein>
    <submittedName>
        <fullName evidence="6">LLM class flavin-dependent oxidoreductase</fullName>
    </submittedName>
</protein>
<dbReference type="OrthoDB" id="7239898at2"/>
<dbReference type="PANTHER" id="PTHR30011:SF16">
    <property type="entry name" value="C2H2 FINGER DOMAIN TRANSCRIPTION FACTOR (EUROFUNG)-RELATED"/>
    <property type="match status" value="1"/>
</dbReference>
<evidence type="ECO:0000313" key="7">
    <source>
        <dbReference type="Proteomes" id="UP000245938"/>
    </source>
</evidence>
<evidence type="ECO:0000256" key="3">
    <source>
        <dbReference type="ARBA" id="ARBA00023002"/>
    </source>
</evidence>
<keyword evidence="7" id="KW-1185">Reference proteome</keyword>
<dbReference type="InterPro" id="IPR036661">
    <property type="entry name" value="Luciferase-like_sf"/>
</dbReference>
<dbReference type="GO" id="GO:0016705">
    <property type="term" value="F:oxidoreductase activity, acting on paired donors, with incorporation or reduction of molecular oxygen"/>
    <property type="evidence" value="ECO:0007669"/>
    <property type="project" value="InterPro"/>
</dbReference>
<dbReference type="AlphaFoldDB" id="A0A2U3AJR1"/>
<reference evidence="6 7" key="1">
    <citation type="submission" date="2018-05" db="EMBL/GenBank/DDBJ databases">
        <title>Kurthia sibirica genome sequence.</title>
        <authorList>
            <person name="Maclea K.S."/>
            <person name="Goen A.E."/>
        </authorList>
    </citation>
    <scope>NUCLEOTIDE SEQUENCE [LARGE SCALE GENOMIC DNA]</scope>
    <source>
        <strain evidence="6 7">ATCC 49154</strain>
    </source>
</reference>
<dbReference type="PANTHER" id="PTHR30011">
    <property type="entry name" value="ALKANESULFONATE MONOOXYGENASE-RELATED"/>
    <property type="match status" value="1"/>
</dbReference>
<dbReference type="InterPro" id="IPR020020">
    <property type="entry name" value="Luciferase-type_oxidoreductase"/>
</dbReference>
<accession>A0A2U3AJR1</accession>
<dbReference type="NCBIfam" id="TIGR03571">
    <property type="entry name" value="lucif_BA3436"/>
    <property type="match status" value="1"/>
</dbReference>
<name>A0A2U3AJR1_9BACL</name>
<keyword evidence="2" id="KW-0288">FMN</keyword>
<dbReference type="InterPro" id="IPR051260">
    <property type="entry name" value="Diverse_substr_monoxygenases"/>
</dbReference>
<gene>
    <name evidence="6" type="ORF">DEX24_12225</name>
</gene>
<evidence type="ECO:0000256" key="4">
    <source>
        <dbReference type="ARBA" id="ARBA00023033"/>
    </source>
</evidence>
<keyword evidence="4" id="KW-0503">Monooxygenase</keyword>
<dbReference type="SUPFAM" id="SSF51679">
    <property type="entry name" value="Bacterial luciferase-like"/>
    <property type="match status" value="1"/>
</dbReference>
<keyword evidence="3" id="KW-0560">Oxidoreductase</keyword>
<evidence type="ECO:0000256" key="2">
    <source>
        <dbReference type="ARBA" id="ARBA00022643"/>
    </source>
</evidence>
<comment type="caution">
    <text evidence="6">The sequence shown here is derived from an EMBL/GenBank/DDBJ whole genome shotgun (WGS) entry which is preliminary data.</text>
</comment>
<evidence type="ECO:0000256" key="1">
    <source>
        <dbReference type="ARBA" id="ARBA00022630"/>
    </source>
</evidence>
<keyword evidence="1" id="KW-0285">Flavoprotein</keyword>
<dbReference type="RefSeq" id="WP_109306688.1">
    <property type="nucleotide sequence ID" value="NZ_BJUF01000037.1"/>
</dbReference>
<organism evidence="6 7">
    <name type="scientific">Kurthia sibirica</name>
    <dbReference type="NCBI Taxonomy" id="202750"/>
    <lineage>
        <taxon>Bacteria</taxon>
        <taxon>Bacillati</taxon>
        <taxon>Bacillota</taxon>
        <taxon>Bacilli</taxon>
        <taxon>Bacillales</taxon>
        <taxon>Caryophanaceae</taxon>
        <taxon>Kurthia</taxon>
    </lineage>
</organism>
<proteinExistence type="predicted"/>
<dbReference type="Proteomes" id="UP000245938">
    <property type="component" value="Unassembled WGS sequence"/>
</dbReference>
<evidence type="ECO:0000313" key="6">
    <source>
        <dbReference type="EMBL" id="PWI24721.1"/>
    </source>
</evidence>
<dbReference type="Pfam" id="PF00296">
    <property type="entry name" value="Bac_luciferase"/>
    <property type="match status" value="1"/>
</dbReference>
<dbReference type="EMBL" id="QFVR01000017">
    <property type="protein sequence ID" value="PWI24721.1"/>
    <property type="molecule type" value="Genomic_DNA"/>
</dbReference>
<dbReference type="GO" id="GO:0004497">
    <property type="term" value="F:monooxygenase activity"/>
    <property type="evidence" value="ECO:0007669"/>
    <property type="project" value="UniProtKB-KW"/>
</dbReference>
<evidence type="ECO:0000259" key="5">
    <source>
        <dbReference type="Pfam" id="PF00296"/>
    </source>
</evidence>
<feature type="domain" description="Luciferase-like" evidence="5">
    <location>
        <begin position="36"/>
        <end position="231"/>
    </location>
</feature>
<dbReference type="Gene3D" id="3.20.20.30">
    <property type="entry name" value="Luciferase-like domain"/>
    <property type="match status" value="1"/>
</dbReference>
<sequence>MGNLQQHEGFNRTFQEHKLTLGLAFPLEAYEGNFAQMDLTEQITLAQRAEELNFAALFIRDTPLFDEHFSDAGAMYDPWVFLSYIAAKTQKIALGAASIITTLRHPLHLAKSAASLDKISNNRFLFGAATGDRKIEFPAFKVDYEKRSELFRESLEVMREAWNQNMQPIHTARVTMQEGNLYPKPNHGTIPVLGTGYSGQTLEWLADNMDGWLFYPQNINSQRELVAKWHATTPHFKPFGQMLMLDLSDRPNEAPKQIERGIRTGRTFLIDYLYAMQDIGVNHITLALKNSKRPVSEVIEELGQYVVPKFKAHK</sequence>